<dbReference type="EMBL" id="BOQP01000046">
    <property type="protein sequence ID" value="GIM81166.1"/>
    <property type="molecule type" value="Genomic_DNA"/>
</dbReference>
<protein>
    <submittedName>
        <fullName evidence="2">Isomerase</fullName>
    </submittedName>
</protein>
<proteinExistence type="predicted"/>
<comment type="caution">
    <text evidence="2">The sequence shown here is derived from an EMBL/GenBank/DDBJ whole genome shotgun (WGS) entry which is preliminary data.</text>
</comment>
<feature type="domain" description="SnoaL-like" evidence="1">
    <location>
        <begin position="8"/>
        <end position="116"/>
    </location>
</feature>
<dbReference type="GO" id="GO:0016853">
    <property type="term" value="F:isomerase activity"/>
    <property type="evidence" value="ECO:0007669"/>
    <property type="project" value="UniProtKB-KW"/>
</dbReference>
<sequence>MTDIATTVEQYLSLWNEPDPATRRTLIADLFSPGIRYTDPLASVTGHDALNTLIGAAQQQFPGLAFTPGDPPDAHHDQARFTWHLTPSADLSAGSAAEPVATGFDVIELGPDGRIVTVLGFLDKVPG</sequence>
<dbReference type="SUPFAM" id="SSF54427">
    <property type="entry name" value="NTF2-like"/>
    <property type="match status" value="1"/>
</dbReference>
<dbReference type="RefSeq" id="WP_213001946.1">
    <property type="nucleotide sequence ID" value="NZ_BAAATW010000014.1"/>
</dbReference>
<keyword evidence="3" id="KW-1185">Reference proteome</keyword>
<dbReference type="Gene3D" id="3.10.450.50">
    <property type="match status" value="1"/>
</dbReference>
<evidence type="ECO:0000313" key="3">
    <source>
        <dbReference type="Proteomes" id="UP000680865"/>
    </source>
</evidence>
<dbReference type="Pfam" id="PF12680">
    <property type="entry name" value="SnoaL_2"/>
    <property type="match status" value="1"/>
</dbReference>
<name>A0A919VVX4_9ACTN</name>
<dbReference type="InterPro" id="IPR037401">
    <property type="entry name" value="SnoaL-like"/>
</dbReference>
<gene>
    <name evidence="2" type="ORF">Aco04nite_75200</name>
</gene>
<organism evidence="2 3">
    <name type="scientific">Winogradskya consettensis</name>
    <dbReference type="NCBI Taxonomy" id="113560"/>
    <lineage>
        <taxon>Bacteria</taxon>
        <taxon>Bacillati</taxon>
        <taxon>Actinomycetota</taxon>
        <taxon>Actinomycetes</taxon>
        <taxon>Micromonosporales</taxon>
        <taxon>Micromonosporaceae</taxon>
        <taxon>Winogradskya</taxon>
    </lineage>
</organism>
<dbReference type="AlphaFoldDB" id="A0A919VVX4"/>
<keyword evidence="2" id="KW-0413">Isomerase</keyword>
<dbReference type="Proteomes" id="UP000680865">
    <property type="component" value="Unassembled WGS sequence"/>
</dbReference>
<reference evidence="2" key="1">
    <citation type="submission" date="2021-03" db="EMBL/GenBank/DDBJ databases">
        <title>Whole genome shotgun sequence of Actinoplanes consettensis NBRC 14913.</title>
        <authorList>
            <person name="Komaki H."/>
            <person name="Tamura T."/>
        </authorList>
    </citation>
    <scope>NUCLEOTIDE SEQUENCE</scope>
    <source>
        <strain evidence="2">NBRC 14913</strain>
    </source>
</reference>
<evidence type="ECO:0000313" key="2">
    <source>
        <dbReference type="EMBL" id="GIM81166.1"/>
    </source>
</evidence>
<dbReference type="InterPro" id="IPR032710">
    <property type="entry name" value="NTF2-like_dom_sf"/>
</dbReference>
<accession>A0A919VVX4</accession>
<evidence type="ECO:0000259" key="1">
    <source>
        <dbReference type="Pfam" id="PF12680"/>
    </source>
</evidence>